<evidence type="ECO:0000313" key="4">
    <source>
        <dbReference type="EMBL" id="KAH0855171.1"/>
    </source>
</evidence>
<accession>A0ABQ7XA26</accession>
<feature type="non-terminal residue" evidence="3">
    <location>
        <position position="119"/>
    </location>
</feature>
<evidence type="ECO:0000256" key="2">
    <source>
        <dbReference type="SAM" id="MobiDB-lite"/>
    </source>
</evidence>
<dbReference type="EMBL" id="JAGKQM010000142">
    <property type="protein sequence ID" value="KAH0855171.1"/>
    <property type="molecule type" value="Genomic_DNA"/>
</dbReference>
<dbReference type="EMBL" id="JAGKQM010000997">
    <property type="protein sequence ID" value="KAH0852721.1"/>
    <property type="molecule type" value="Genomic_DNA"/>
</dbReference>
<dbReference type="PANTHER" id="PTHR31342">
    <property type="entry name" value="PROTEIN CHUP1, CHLOROPLASTIC"/>
    <property type="match status" value="1"/>
</dbReference>
<sequence>MEVTIGEEETAERRDHERNLSGIFRTSSRDHQGDSQPITRQINWSLSRMKESAVTKFKTFQIPVDWMLENGITSEVKLEAIGGGGPEEEELMVQGVRFAFHVHQFAGGFDAETNLYIFK</sequence>
<reference evidence="3 5" key="1">
    <citation type="submission" date="2021-05" db="EMBL/GenBank/DDBJ databases">
        <title>Genome Assembly of Synthetic Allotetraploid Brassica napus Reveals Homoeologous Exchanges between Subgenomes.</title>
        <authorList>
            <person name="Davis J.T."/>
        </authorList>
    </citation>
    <scope>NUCLEOTIDE SEQUENCE [LARGE SCALE GENOMIC DNA]</scope>
    <source>
        <strain evidence="5">cv. Da-Ae</strain>
        <tissue evidence="3">Seedling</tissue>
    </source>
</reference>
<comment type="caution">
    <text evidence="3">The sequence shown here is derived from an EMBL/GenBank/DDBJ whole genome shotgun (WGS) entry which is preliminary data.</text>
</comment>
<feature type="region of interest" description="Disordered" evidence="2">
    <location>
        <begin position="1"/>
        <end position="37"/>
    </location>
</feature>
<evidence type="ECO:0000256" key="1">
    <source>
        <dbReference type="ARBA" id="ARBA00023054"/>
    </source>
</evidence>
<evidence type="ECO:0000313" key="5">
    <source>
        <dbReference type="Proteomes" id="UP000824890"/>
    </source>
</evidence>
<feature type="compositionally biased region" description="Acidic residues" evidence="2">
    <location>
        <begin position="1"/>
        <end position="10"/>
    </location>
</feature>
<dbReference type="InterPro" id="IPR040265">
    <property type="entry name" value="CHUP1/IPGA1-like"/>
</dbReference>
<evidence type="ECO:0000313" key="3">
    <source>
        <dbReference type="EMBL" id="KAH0852721.1"/>
    </source>
</evidence>
<dbReference type="PANTHER" id="PTHR31342:SF18">
    <property type="entry name" value="OS01G0651932 PROTEIN"/>
    <property type="match status" value="1"/>
</dbReference>
<organism evidence="3 5">
    <name type="scientific">Brassica napus</name>
    <name type="common">Rape</name>
    <dbReference type="NCBI Taxonomy" id="3708"/>
    <lineage>
        <taxon>Eukaryota</taxon>
        <taxon>Viridiplantae</taxon>
        <taxon>Streptophyta</taxon>
        <taxon>Embryophyta</taxon>
        <taxon>Tracheophyta</taxon>
        <taxon>Spermatophyta</taxon>
        <taxon>Magnoliopsida</taxon>
        <taxon>eudicotyledons</taxon>
        <taxon>Gunneridae</taxon>
        <taxon>Pentapetalae</taxon>
        <taxon>rosids</taxon>
        <taxon>malvids</taxon>
        <taxon>Brassicales</taxon>
        <taxon>Brassicaceae</taxon>
        <taxon>Brassiceae</taxon>
        <taxon>Brassica</taxon>
    </lineage>
</organism>
<proteinExistence type="predicted"/>
<name>A0ABQ7XA26_BRANA</name>
<dbReference type="Proteomes" id="UP000824890">
    <property type="component" value="Unassembled WGS sequence"/>
</dbReference>
<gene>
    <name evidence="4" type="ORF">HID58_020346</name>
    <name evidence="3" type="ORF">HID58_093770</name>
</gene>
<keyword evidence="1" id="KW-0175">Coiled coil</keyword>
<keyword evidence="5" id="KW-1185">Reference proteome</keyword>
<protein>
    <submittedName>
        <fullName evidence="3">Uncharacterized protein</fullName>
    </submittedName>
</protein>